<evidence type="ECO:0000313" key="2">
    <source>
        <dbReference type="WBParaSite" id="ES5_v2.g19049.t1"/>
    </source>
</evidence>
<reference evidence="2" key="1">
    <citation type="submission" date="2022-11" db="UniProtKB">
        <authorList>
            <consortium name="WormBaseParasite"/>
        </authorList>
    </citation>
    <scope>IDENTIFICATION</scope>
</reference>
<protein>
    <submittedName>
        <fullName evidence="2">MIF4G domain-containing protein</fullName>
    </submittedName>
</protein>
<sequence>MQQQQQQQPPQSQSPYRSGPPTNFLGYSQQPQQQQQQQNPRGTLDYASVTGHFTPQQQYPQRIPPPPSHHQQMQQQQQHQQMSSQQQGQQGGVQDPLSNLRMSLAQQKQFTEEQIKEQQLDQEAYASRFLAAVQERVSQPRPSSASAASQQQSHSNGVANSGGHGTSLQNLAATLQQEGLTGGYFDQDVNTYDFEAQHNANPPFQLSHDLLEKIGSLPNKMILYEVQIGLEQLLAEPSEFDAWIVAIRDCLARKDVTAEDLEAAAWLVIEMGICSENAQYNFAKVCTYLYERLSSFKESLLSQVKEFHTYRSQYSLETVLNILVFIAELYVQAFAPVGIRNHPIPTILYEEFVDILNAEPMTDSLVKKVVQTLKLCGRHLETDIGENSMGEIFKKLEDFTKEGHRPEGLTDTGASFITNLMLYRSSGWGGSTNDSTTTSATSAAIRFAPDNNMDLTEEEIRFLESNGAMEGGSSFSSGPSSNDIYDAEILEDYEKFLRDHAEQTAISAAEKALERLSMEEEDDGDSYVPHRDDNSTPTPPKS</sequence>
<proteinExistence type="predicted"/>
<accession>A0AC34FNZ7</accession>
<name>A0AC34FNZ7_9BILA</name>
<dbReference type="Proteomes" id="UP000887579">
    <property type="component" value="Unplaced"/>
</dbReference>
<evidence type="ECO:0000313" key="1">
    <source>
        <dbReference type="Proteomes" id="UP000887579"/>
    </source>
</evidence>
<organism evidence="1 2">
    <name type="scientific">Panagrolaimus sp. ES5</name>
    <dbReference type="NCBI Taxonomy" id="591445"/>
    <lineage>
        <taxon>Eukaryota</taxon>
        <taxon>Metazoa</taxon>
        <taxon>Ecdysozoa</taxon>
        <taxon>Nematoda</taxon>
        <taxon>Chromadorea</taxon>
        <taxon>Rhabditida</taxon>
        <taxon>Tylenchina</taxon>
        <taxon>Panagrolaimomorpha</taxon>
        <taxon>Panagrolaimoidea</taxon>
        <taxon>Panagrolaimidae</taxon>
        <taxon>Panagrolaimus</taxon>
    </lineage>
</organism>
<dbReference type="WBParaSite" id="ES5_v2.g19049.t1">
    <property type="protein sequence ID" value="ES5_v2.g19049.t1"/>
    <property type="gene ID" value="ES5_v2.g19049"/>
</dbReference>